<name>A0A485K4J9_9STRA</name>
<organism evidence="3 4">
    <name type="scientific">Aphanomyces stellatus</name>
    <dbReference type="NCBI Taxonomy" id="120398"/>
    <lineage>
        <taxon>Eukaryota</taxon>
        <taxon>Sar</taxon>
        <taxon>Stramenopiles</taxon>
        <taxon>Oomycota</taxon>
        <taxon>Saprolegniomycetes</taxon>
        <taxon>Saprolegniales</taxon>
        <taxon>Verrucalvaceae</taxon>
        <taxon>Aphanomyces</taxon>
    </lineage>
</organism>
<dbReference type="SUPFAM" id="SSF64268">
    <property type="entry name" value="PX domain"/>
    <property type="match status" value="1"/>
</dbReference>
<dbReference type="Pfam" id="PF00787">
    <property type="entry name" value="PX"/>
    <property type="match status" value="1"/>
</dbReference>
<dbReference type="EMBL" id="VJMH01000077">
    <property type="protein sequence ID" value="KAF0719342.1"/>
    <property type="molecule type" value="Genomic_DNA"/>
</dbReference>
<sequence>MWCLRLTLVDRARGARGGYTDISLPSFMGCGYSVESELLPPELLEATEVDPRDTFGTKLPSDPAIATLSTATTAAELIRTAPLSGAARCTDISHVHRKASSSFPPPAHDVVVDSRNEPEARPLHIVISGESVDDHGIVYYHLTVPGTTHELKKRFEDFQALHQELTHLAMKEEIDVVLPMDEQEASSPTDVAAVATPSFVQQVLQWPRRLSVAASGAMELKQSRRQQLQRLMDAAAEHPTTLTSNAYRHFVAVSL</sequence>
<evidence type="ECO:0000313" key="3">
    <source>
        <dbReference type="EMBL" id="VFT78323.1"/>
    </source>
</evidence>
<evidence type="ECO:0000313" key="2">
    <source>
        <dbReference type="EMBL" id="KAF0719342.1"/>
    </source>
</evidence>
<protein>
    <submittedName>
        <fullName evidence="3">Aste57867_1102 protein</fullName>
    </submittedName>
</protein>
<dbReference type="AlphaFoldDB" id="A0A485K4J9"/>
<evidence type="ECO:0000313" key="4">
    <source>
        <dbReference type="Proteomes" id="UP000332933"/>
    </source>
</evidence>
<evidence type="ECO:0000259" key="1">
    <source>
        <dbReference type="Pfam" id="PF00787"/>
    </source>
</evidence>
<reference evidence="2" key="2">
    <citation type="submission" date="2019-06" db="EMBL/GenBank/DDBJ databases">
        <title>Genomics analysis of Aphanomyces spp. identifies a new class of oomycete effector associated with host adaptation.</title>
        <authorList>
            <person name="Gaulin E."/>
        </authorList>
    </citation>
    <scope>NUCLEOTIDE SEQUENCE</scope>
    <source>
        <strain evidence="2">CBS 578.67</strain>
    </source>
</reference>
<dbReference type="InterPro" id="IPR036871">
    <property type="entry name" value="PX_dom_sf"/>
</dbReference>
<dbReference type="OrthoDB" id="73947at2759"/>
<keyword evidence="4" id="KW-1185">Reference proteome</keyword>
<gene>
    <name evidence="3" type="primary">Aste57867_1102</name>
    <name evidence="2" type="ORF">As57867_001101</name>
    <name evidence="3" type="ORF">ASTE57867_1102</name>
</gene>
<dbReference type="InterPro" id="IPR001683">
    <property type="entry name" value="PX_dom"/>
</dbReference>
<reference evidence="3 4" key="1">
    <citation type="submission" date="2019-03" db="EMBL/GenBank/DDBJ databases">
        <authorList>
            <person name="Gaulin E."/>
            <person name="Dumas B."/>
        </authorList>
    </citation>
    <scope>NUCLEOTIDE SEQUENCE [LARGE SCALE GENOMIC DNA]</scope>
    <source>
        <strain evidence="3">CBS 568.67</strain>
    </source>
</reference>
<feature type="domain" description="PX" evidence="1">
    <location>
        <begin position="147"/>
        <end position="251"/>
    </location>
</feature>
<proteinExistence type="predicted"/>
<dbReference type="Proteomes" id="UP000332933">
    <property type="component" value="Unassembled WGS sequence"/>
</dbReference>
<dbReference type="GO" id="GO:0035091">
    <property type="term" value="F:phosphatidylinositol binding"/>
    <property type="evidence" value="ECO:0007669"/>
    <property type="project" value="InterPro"/>
</dbReference>
<dbReference type="Gene3D" id="3.30.1520.10">
    <property type="entry name" value="Phox-like domain"/>
    <property type="match status" value="1"/>
</dbReference>
<dbReference type="EMBL" id="CAADRA010000077">
    <property type="protein sequence ID" value="VFT78323.1"/>
    <property type="molecule type" value="Genomic_DNA"/>
</dbReference>
<accession>A0A485K4J9</accession>